<reference evidence="1 2" key="1">
    <citation type="submission" date="2020-05" db="EMBL/GenBank/DDBJ databases">
        <title>Genome sequencing of Spirosoma sp. TS118.</title>
        <authorList>
            <person name="Lee J.-H."/>
            <person name="Jeong S."/>
            <person name="Zhao L."/>
            <person name="Jung J.-H."/>
            <person name="Kim M.-K."/>
            <person name="Lim S."/>
        </authorList>
    </citation>
    <scope>NUCLEOTIDE SEQUENCE [LARGE SCALE GENOMIC DNA]</scope>
    <source>
        <strain evidence="1 2">TS118</strain>
    </source>
</reference>
<sequence length="166" mass="18594">MMIDYPDAIWTKPQLTDQLSQIAHLFQSPVFKPSAPFTPQSQARWLELILAISALVRQASLRGKRIDFTDEVGADGKPQDITSLLDVMRQSAFVISPVGPTQRGLTILSPGLNYFYGAGSGCFSNGLAFSCEHKNEQAFFIGRDRVYFYRHLMRAFIQAGRYLVDA</sequence>
<gene>
    <name evidence="1" type="ORF">HNV11_11610</name>
</gene>
<evidence type="ECO:0000313" key="1">
    <source>
        <dbReference type="EMBL" id="QJW89976.1"/>
    </source>
</evidence>
<evidence type="ECO:0000313" key="2">
    <source>
        <dbReference type="Proteomes" id="UP000502756"/>
    </source>
</evidence>
<dbReference type="AlphaFoldDB" id="A0A6M5Y9D0"/>
<organism evidence="1 2">
    <name type="scientific">Spirosoma taeanense</name>
    <dbReference type="NCBI Taxonomy" id="2735870"/>
    <lineage>
        <taxon>Bacteria</taxon>
        <taxon>Pseudomonadati</taxon>
        <taxon>Bacteroidota</taxon>
        <taxon>Cytophagia</taxon>
        <taxon>Cytophagales</taxon>
        <taxon>Cytophagaceae</taxon>
        <taxon>Spirosoma</taxon>
    </lineage>
</organism>
<keyword evidence="2" id="KW-1185">Reference proteome</keyword>
<accession>A0A6M5Y9D0</accession>
<protein>
    <submittedName>
        <fullName evidence="1">Uncharacterized protein</fullName>
    </submittedName>
</protein>
<proteinExistence type="predicted"/>
<dbReference type="KEGG" id="stae:HNV11_11610"/>
<name>A0A6M5Y9D0_9BACT</name>
<dbReference type="RefSeq" id="WP_171739821.1">
    <property type="nucleotide sequence ID" value="NZ_CP053435.1"/>
</dbReference>
<dbReference type="EMBL" id="CP053435">
    <property type="protein sequence ID" value="QJW89976.1"/>
    <property type="molecule type" value="Genomic_DNA"/>
</dbReference>
<dbReference type="Proteomes" id="UP000502756">
    <property type="component" value="Chromosome"/>
</dbReference>